<evidence type="ECO:0000256" key="2">
    <source>
        <dbReference type="ARBA" id="ARBA00022723"/>
    </source>
</evidence>
<dbReference type="PROSITE" id="PS50089">
    <property type="entry name" value="ZF_RING_2"/>
    <property type="match status" value="1"/>
</dbReference>
<evidence type="ECO:0000256" key="1">
    <source>
        <dbReference type="ARBA" id="ARBA00022679"/>
    </source>
</evidence>
<gene>
    <name evidence="10" type="ORF">BDV34DRAFT_218307</name>
</gene>
<dbReference type="InterPro" id="IPR036465">
    <property type="entry name" value="vWFA_dom_sf"/>
</dbReference>
<evidence type="ECO:0000259" key="8">
    <source>
        <dbReference type="PROSITE" id="PS50089"/>
    </source>
</evidence>
<keyword evidence="3" id="KW-0677">Repeat</keyword>
<sequence>MEEYDLLIVADATDSMSDYLASLNISLPQIISISALTGCFSRIGLIAYRWLHQTTIGDEEHQPDLVVMAKTLEPFGGGDYPEAVKSALAKAYSVMRPEAKTLIFLFTDAPPHTNDPYMADSNNPEWEREDLRKPNRFDGLGAAFIDWAQVFAVLEQGMARHCAAYYNYLCTMTRGACTTVELLLAWMGVEKPSVAGAADETLLGDLSRYISISGIKSIPNEDDEKAYKFFSYPYSKTPFAKDNIVTIRLSDEVIKKYLPKKMVPAMDPAKRWGTDLEYKKVTIQHLMRIIEEDIRAIALNPVFGSLWRVVCSDRTYPGRDDLVNAFSKRLEQIENAEEKADMKAWLEESYDYSAEVLDIIESVPQKEHFPCVFLDPTLDFSKVDAGSTDDETQPMGKLTRADLLEIGRSCDPRVLRRLGRILTRLSYVRKAGDLPEHIANTTSEEVRKIPLALATQAHGRQFWRVLLHVIVPGTLLTSRAAALLSALTLRLGIAPLAQAAEREMLSFKNKWNDVEIPETWAVSCLSLLLSADETYHKNSERTKADPANSGEAKEPTSLLNRSDRALFEQLILFKTLEFNLDTPLTARVSWTPDKSVSLIGPLALCRRCHYPRSVTIMGRGGKCGICLATDIESTEEYERVVNLQVSKETTAASHATWVECHVPSCRTQYVCHYCRSRSKEPAPMVECKQCLNRIIYPVAHRPTSFLTSEFVCPPCTMGHELTTELETTARKLAAENTMSWLVCDVGNPDKVPFTNRSPFHTISTMGTKGFMDRIKLFPPRNSALTQRGKPIRNTDTLITTLQDLVAGRKTEKVYCSLCFSTFWPASLNPACGRRGCLQRICTGCLCGWYGSNTSGCIINTAALACPFCRRLPTPRTLAKYGMGLHAVRDLHRALVDKGTWIYAWCSECFTAKKLVERSCARGMPPEVTDWKCLRCIERLEASRLAAIKRCPGCDTMCERVAGCGHITCPIPGCHTYWCYFCGKEFPQGAIYKHMSYAHGGMYGDDWVNSE</sequence>
<dbReference type="AlphaFoldDB" id="A0A5N6D1P3"/>
<evidence type="ECO:0000256" key="6">
    <source>
        <dbReference type="ARBA" id="ARBA00022833"/>
    </source>
</evidence>
<evidence type="ECO:0000256" key="7">
    <source>
        <dbReference type="PROSITE-ProRule" id="PRU00175"/>
    </source>
</evidence>
<dbReference type="EMBL" id="ML735093">
    <property type="protein sequence ID" value="KAB8199132.1"/>
    <property type="molecule type" value="Genomic_DNA"/>
</dbReference>
<keyword evidence="11" id="KW-1185">Reference proteome</keyword>
<dbReference type="InterPro" id="IPR001841">
    <property type="entry name" value="Znf_RING"/>
</dbReference>
<evidence type="ECO:0000256" key="4">
    <source>
        <dbReference type="ARBA" id="ARBA00022771"/>
    </source>
</evidence>
<organism evidence="10 11">
    <name type="scientific">Aspergillus parasiticus</name>
    <dbReference type="NCBI Taxonomy" id="5067"/>
    <lineage>
        <taxon>Eukaryota</taxon>
        <taxon>Fungi</taxon>
        <taxon>Dikarya</taxon>
        <taxon>Ascomycota</taxon>
        <taxon>Pezizomycotina</taxon>
        <taxon>Eurotiomycetes</taxon>
        <taxon>Eurotiomycetidae</taxon>
        <taxon>Eurotiales</taxon>
        <taxon>Aspergillaceae</taxon>
        <taxon>Aspergillus</taxon>
        <taxon>Aspergillus subgen. Circumdati</taxon>
    </lineage>
</organism>
<dbReference type="PROSITE" id="PS51873">
    <property type="entry name" value="TRIAD"/>
    <property type="match status" value="1"/>
</dbReference>
<evidence type="ECO:0000313" key="11">
    <source>
        <dbReference type="Proteomes" id="UP000326532"/>
    </source>
</evidence>
<evidence type="ECO:0000313" key="10">
    <source>
        <dbReference type="EMBL" id="KAB8199132.1"/>
    </source>
</evidence>
<proteinExistence type="predicted"/>
<feature type="domain" description="RING-type" evidence="9">
    <location>
        <begin position="811"/>
        <end position="1002"/>
    </location>
</feature>
<name>A0A5N6D1P3_ASPPA</name>
<protein>
    <recommendedName>
        <fullName evidence="12">RING-type domain-containing protein</fullName>
    </recommendedName>
</protein>
<dbReference type="GO" id="GO:0008270">
    <property type="term" value="F:zinc ion binding"/>
    <property type="evidence" value="ECO:0007669"/>
    <property type="project" value="UniProtKB-KW"/>
</dbReference>
<dbReference type="InterPro" id="IPR044066">
    <property type="entry name" value="TRIAD_supradom"/>
</dbReference>
<dbReference type="CDD" id="cd20336">
    <property type="entry name" value="Rcat_RBR"/>
    <property type="match status" value="1"/>
</dbReference>
<keyword evidence="5" id="KW-0833">Ubl conjugation pathway</keyword>
<evidence type="ECO:0000256" key="3">
    <source>
        <dbReference type="ARBA" id="ARBA00022737"/>
    </source>
</evidence>
<dbReference type="Gene3D" id="3.40.50.410">
    <property type="entry name" value="von Willebrand factor, type A domain"/>
    <property type="match status" value="1"/>
</dbReference>
<feature type="domain" description="RING-type" evidence="8">
    <location>
        <begin position="815"/>
        <end position="869"/>
    </location>
</feature>
<dbReference type="Proteomes" id="UP000326532">
    <property type="component" value="Unassembled WGS sequence"/>
</dbReference>
<dbReference type="SUPFAM" id="SSF57850">
    <property type="entry name" value="RING/U-box"/>
    <property type="match status" value="1"/>
</dbReference>
<evidence type="ECO:0000259" key="9">
    <source>
        <dbReference type="PROSITE" id="PS51873"/>
    </source>
</evidence>
<evidence type="ECO:0008006" key="12">
    <source>
        <dbReference type="Google" id="ProtNLM"/>
    </source>
</evidence>
<dbReference type="VEuPathDB" id="FungiDB:BDV34DRAFT_218307"/>
<keyword evidence="4 7" id="KW-0863">Zinc-finger</keyword>
<accession>A0A5N6D1P3</accession>
<dbReference type="OMA" id="LAYRDYC"/>
<dbReference type="GO" id="GO:0016740">
    <property type="term" value="F:transferase activity"/>
    <property type="evidence" value="ECO:0007669"/>
    <property type="project" value="UniProtKB-KW"/>
</dbReference>
<dbReference type="Gene3D" id="1.20.120.1750">
    <property type="match status" value="1"/>
</dbReference>
<evidence type="ECO:0000256" key="5">
    <source>
        <dbReference type="ARBA" id="ARBA00022786"/>
    </source>
</evidence>
<keyword evidence="6" id="KW-0862">Zinc</keyword>
<keyword evidence="2" id="KW-0479">Metal-binding</keyword>
<keyword evidence="1" id="KW-0808">Transferase</keyword>
<reference evidence="10 11" key="1">
    <citation type="submission" date="2019-04" db="EMBL/GenBank/DDBJ databases">
        <title>Fungal friends and foes A comparative genomics study of 23 Aspergillus species from section Flavi.</title>
        <authorList>
            <consortium name="DOE Joint Genome Institute"/>
            <person name="Kjaerbolling I."/>
            <person name="Vesth T.C."/>
            <person name="Frisvad J.C."/>
            <person name="Nybo J.L."/>
            <person name="Theobald S."/>
            <person name="Kildgaard S."/>
            <person name="Petersen T.I."/>
            <person name="Kuo A."/>
            <person name="Sato A."/>
            <person name="Lyhne E.K."/>
            <person name="Kogle M.E."/>
            <person name="Wiebenga A."/>
            <person name="Kun R.S."/>
            <person name="Lubbers R.J."/>
            <person name="Makela M.R."/>
            <person name="Barry K."/>
            <person name="Chovatia M."/>
            <person name="Clum A."/>
            <person name="Daum C."/>
            <person name="Haridas S."/>
            <person name="He G."/>
            <person name="LaButti K."/>
            <person name="Lipzen A."/>
            <person name="Mondo S."/>
            <person name="Pangilinan J."/>
            <person name="Riley R."/>
            <person name="Salamov A."/>
            <person name="Simmons B.A."/>
            <person name="Magnuson J.K."/>
            <person name="Henrissat B."/>
            <person name="Mortensen U.H."/>
            <person name="Larsen T.O."/>
            <person name="De vries R.P."/>
            <person name="Grigoriev I.V."/>
            <person name="Machida M."/>
            <person name="Baker S.E."/>
            <person name="Andersen M.R."/>
        </authorList>
    </citation>
    <scope>NUCLEOTIDE SEQUENCE [LARGE SCALE GENOMIC DNA]</scope>
    <source>
        <strain evidence="10 11">CBS 117618</strain>
    </source>
</reference>
<dbReference type="SUPFAM" id="SSF53300">
    <property type="entry name" value="vWA-like"/>
    <property type="match status" value="1"/>
</dbReference>